<gene>
    <name evidence="2" type="ORF">KDI_13850</name>
</gene>
<dbReference type="InterPro" id="IPR015947">
    <property type="entry name" value="PUA-like_sf"/>
</dbReference>
<dbReference type="InterPro" id="IPR046336">
    <property type="entry name" value="Lon_prtase_N_sf"/>
</dbReference>
<proteinExistence type="predicted"/>
<dbReference type="SUPFAM" id="SSF88697">
    <property type="entry name" value="PUA domain-like"/>
    <property type="match status" value="1"/>
</dbReference>
<keyword evidence="3" id="KW-1185">Reference proteome</keyword>
<evidence type="ECO:0000313" key="2">
    <source>
        <dbReference type="EMBL" id="GCF07821.1"/>
    </source>
</evidence>
<dbReference type="Gene3D" id="2.30.130.40">
    <property type="entry name" value="LON domain-like"/>
    <property type="match status" value="1"/>
</dbReference>
<feature type="domain" description="Lon N-terminal" evidence="1">
    <location>
        <begin position="5"/>
        <end position="198"/>
    </location>
</feature>
<name>A0A5A5T8L8_9CHLR</name>
<dbReference type="InterPro" id="IPR003111">
    <property type="entry name" value="Lon_prtase_N"/>
</dbReference>
<dbReference type="AlphaFoldDB" id="A0A5A5T8L8"/>
<dbReference type="PANTHER" id="PTHR46732">
    <property type="entry name" value="ATP-DEPENDENT PROTEASE LA (LON) DOMAIN PROTEIN"/>
    <property type="match status" value="1"/>
</dbReference>
<dbReference type="Pfam" id="PF02190">
    <property type="entry name" value="LON_substr_bdg"/>
    <property type="match status" value="1"/>
</dbReference>
<dbReference type="PANTHER" id="PTHR46732:SF8">
    <property type="entry name" value="ATP-DEPENDENT PROTEASE LA (LON) DOMAIN PROTEIN"/>
    <property type="match status" value="1"/>
</dbReference>
<keyword evidence="2" id="KW-0645">Protease</keyword>
<evidence type="ECO:0000313" key="3">
    <source>
        <dbReference type="Proteomes" id="UP000322530"/>
    </source>
</evidence>
<organism evidence="2 3">
    <name type="scientific">Dictyobacter arantiisoli</name>
    <dbReference type="NCBI Taxonomy" id="2014874"/>
    <lineage>
        <taxon>Bacteria</taxon>
        <taxon>Bacillati</taxon>
        <taxon>Chloroflexota</taxon>
        <taxon>Ktedonobacteria</taxon>
        <taxon>Ktedonobacterales</taxon>
        <taxon>Dictyobacteraceae</taxon>
        <taxon>Dictyobacter</taxon>
    </lineage>
</organism>
<dbReference type="PROSITE" id="PS51787">
    <property type="entry name" value="LON_N"/>
    <property type="match status" value="1"/>
</dbReference>
<reference evidence="2 3" key="1">
    <citation type="submission" date="2019-01" db="EMBL/GenBank/DDBJ databases">
        <title>Draft genome sequence of Dictyobacter sp. Uno17.</title>
        <authorList>
            <person name="Wang C.M."/>
            <person name="Zheng Y."/>
            <person name="Sakai Y."/>
            <person name="Abe K."/>
            <person name="Yokota A."/>
            <person name="Yabe S."/>
        </authorList>
    </citation>
    <scope>NUCLEOTIDE SEQUENCE [LARGE SCALE GENOMIC DNA]</scope>
    <source>
        <strain evidence="2 3">Uno17</strain>
    </source>
</reference>
<keyword evidence="2" id="KW-0378">Hydrolase</keyword>
<dbReference type="Proteomes" id="UP000322530">
    <property type="component" value="Unassembled WGS sequence"/>
</dbReference>
<dbReference type="GO" id="GO:0008233">
    <property type="term" value="F:peptidase activity"/>
    <property type="evidence" value="ECO:0007669"/>
    <property type="project" value="UniProtKB-KW"/>
</dbReference>
<evidence type="ECO:0000259" key="1">
    <source>
        <dbReference type="PROSITE" id="PS51787"/>
    </source>
</evidence>
<dbReference type="Gene3D" id="1.20.58.1480">
    <property type="match status" value="1"/>
</dbReference>
<accession>A0A5A5T8L8</accession>
<comment type="caution">
    <text evidence="2">The sequence shown here is derived from an EMBL/GenBank/DDBJ whole genome shotgun (WGS) entry which is preliminary data.</text>
</comment>
<dbReference type="GO" id="GO:0006508">
    <property type="term" value="P:proteolysis"/>
    <property type="evidence" value="ECO:0007669"/>
    <property type="project" value="UniProtKB-KW"/>
</dbReference>
<dbReference type="EMBL" id="BIXY01000015">
    <property type="protein sequence ID" value="GCF07821.1"/>
    <property type="molecule type" value="Genomic_DNA"/>
</dbReference>
<protein>
    <submittedName>
        <fullName evidence="2">ATP-dependent protease</fullName>
    </submittedName>
</protein>
<dbReference type="SMART" id="SM00464">
    <property type="entry name" value="LON"/>
    <property type="match status" value="1"/>
</dbReference>
<sequence length="217" mass="25360">MSTAAIELPLFPLNVVLFPGTVLPLHIFELRYRQMVIDCQREDKPFGIVLAKAGSTFMHEETHEIGTLAEIHSLHKLEDGGYDLMAVGLRRFRIVSQHHDKPYLSGWVEPFEDVAERDEALDHLVRHARNLFITYLNMLLEAPDENYLYAKLPESPENLSHFIAYFLEIEDIKKQRYLELHSTQQRFVEEIAVLRREIPLMRYLLFKKPGDDVTMLN</sequence>
<dbReference type="RefSeq" id="WP_172631927.1">
    <property type="nucleotide sequence ID" value="NZ_BIXY01000015.1"/>
</dbReference>